<proteinExistence type="predicted"/>
<dbReference type="InterPro" id="IPR001810">
    <property type="entry name" value="F-box_dom"/>
</dbReference>
<evidence type="ECO:0000313" key="2">
    <source>
        <dbReference type="EMBL" id="KAL2840208.1"/>
    </source>
</evidence>
<dbReference type="EMBL" id="JBFXLU010000123">
    <property type="protein sequence ID" value="KAL2840208.1"/>
    <property type="molecule type" value="Genomic_DNA"/>
</dbReference>
<accession>A0ABR4JMK6</accession>
<sequence>MPLSFSDLPPEIILSIADFLDYQSEINALSQCGHSLYELLNPVFYSNDARFTNSYALRWAAWRGVEAMALKALQFLEPRTKPENKVLALAALYGHGNLVDLFCKLGLDLEKNEAGLDEFA</sequence>
<evidence type="ECO:0000259" key="1">
    <source>
        <dbReference type="PROSITE" id="PS50181"/>
    </source>
</evidence>
<feature type="domain" description="F-box" evidence="1">
    <location>
        <begin position="2"/>
        <end position="54"/>
    </location>
</feature>
<dbReference type="Proteomes" id="UP001610446">
    <property type="component" value="Unassembled WGS sequence"/>
</dbReference>
<organism evidence="2 3">
    <name type="scientific">Aspergillus pseudoustus</name>
    <dbReference type="NCBI Taxonomy" id="1810923"/>
    <lineage>
        <taxon>Eukaryota</taxon>
        <taxon>Fungi</taxon>
        <taxon>Dikarya</taxon>
        <taxon>Ascomycota</taxon>
        <taxon>Pezizomycotina</taxon>
        <taxon>Eurotiomycetes</taxon>
        <taxon>Eurotiomycetidae</taxon>
        <taxon>Eurotiales</taxon>
        <taxon>Aspergillaceae</taxon>
        <taxon>Aspergillus</taxon>
        <taxon>Aspergillus subgen. Nidulantes</taxon>
    </lineage>
</organism>
<protein>
    <recommendedName>
        <fullName evidence="1">F-box domain-containing protein</fullName>
    </recommendedName>
</protein>
<gene>
    <name evidence="2" type="ORF">BJY01DRAFT_250123</name>
</gene>
<reference evidence="2 3" key="1">
    <citation type="submission" date="2024-07" db="EMBL/GenBank/DDBJ databases">
        <title>Section-level genome sequencing and comparative genomics of Aspergillus sections Usti and Cavernicolus.</title>
        <authorList>
            <consortium name="Lawrence Berkeley National Laboratory"/>
            <person name="Nybo J.L."/>
            <person name="Vesth T.C."/>
            <person name="Theobald S."/>
            <person name="Frisvad J.C."/>
            <person name="Larsen T.O."/>
            <person name="Kjaerboelling I."/>
            <person name="Rothschild-Mancinelli K."/>
            <person name="Lyhne E.K."/>
            <person name="Kogle M.E."/>
            <person name="Barry K."/>
            <person name="Clum A."/>
            <person name="Na H."/>
            <person name="Ledsgaard L."/>
            <person name="Lin J."/>
            <person name="Lipzen A."/>
            <person name="Kuo A."/>
            <person name="Riley R."/>
            <person name="Mondo S."/>
            <person name="Labutti K."/>
            <person name="Haridas S."/>
            <person name="Pangalinan J."/>
            <person name="Salamov A.A."/>
            <person name="Simmons B.A."/>
            <person name="Magnuson J.K."/>
            <person name="Chen J."/>
            <person name="Drula E."/>
            <person name="Henrissat B."/>
            <person name="Wiebenga A."/>
            <person name="Lubbers R.J."/>
            <person name="Gomes A.C."/>
            <person name="Makela M.R."/>
            <person name="Stajich J."/>
            <person name="Grigoriev I.V."/>
            <person name="Mortensen U.H."/>
            <person name="De Vries R.P."/>
            <person name="Baker S.E."/>
            <person name="Andersen M.R."/>
        </authorList>
    </citation>
    <scope>NUCLEOTIDE SEQUENCE [LARGE SCALE GENOMIC DNA]</scope>
    <source>
        <strain evidence="2 3">CBS 123904</strain>
    </source>
</reference>
<comment type="caution">
    <text evidence="2">The sequence shown here is derived from an EMBL/GenBank/DDBJ whole genome shotgun (WGS) entry which is preliminary data.</text>
</comment>
<dbReference type="PROSITE" id="PS50181">
    <property type="entry name" value="FBOX"/>
    <property type="match status" value="1"/>
</dbReference>
<keyword evidence="3" id="KW-1185">Reference proteome</keyword>
<name>A0ABR4JMK6_9EURO</name>
<evidence type="ECO:0000313" key="3">
    <source>
        <dbReference type="Proteomes" id="UP001610446"/>
    </source>
</evidence>